<gene>
    <name evidence="1" type="ORF">GXP67_15035</name>
</gene>
<dbReference type="KEGG" id="rhoz:GXP67_15035"/>
<reference evidence="1 2" key="1">
    <citation type="submission" date="2020-01" db="EMBL/GenBank/DDBJ databases">
        <authorList>
            <person name="Kim M.K."/>
        </authorList>
    </citation>
    <scope>NUCLEOTIDE SEQUENCE [LARGE SCALE GENOMIC DNA]</scope>
    <source>
        <strain evidence="1 2">172606-1</strain>
    </source>
</reference>
<protein>
    <recommendedName>
        <fullName evidence="3">Hyalin</fullName>
    </recommendedName>
</protein>
<organism evidence="1 2">
    <name type="scientific">Rhodocytophaga rosea</name>
    <dbReference type="NCBI Taxonomy" id="2704465"/>
    <lineage>
        <taxon>Bacteria</taxon>
        <taxon>Pseudomonadati</taxon>
        <taxon>Bacteroidota</taxon>
        <taxon>Cytophagia</taxon>
        <taxon>Cytophagales</taxon>
        <taxon>Rhodocytophagaceae</taxon>
        <taxon>Rhodocytophaga</taxon>
    </lineage>
</organism>
<dbReference type="NCBIfam" id="TIGR04534">
    <property type="entry name" value="ELWxxDGT_rpt"/>
    <property type="match status" value="2"/>
</dbReference>
<evidence type="ECO:0000313" key="1">
    <source>
        <dbReference type="EMBL" id="QHT67860.1"/>
    </source>
</evidence>
<dbReference type="EMBL" id="CP048222">
    <property type="protein sequence ID" value="QHT67860.1"/>
    <property type="molecule type" value="Genomic_DNA"/>
</dbReference>
<dbReference type="RefSeq" id="WP_162443882.1">
    <property type="nucleotide sequence ID" value="NZ_CP048222.1"/>
</dbReference>
<dbReference type="AlphaFoldDB" id="A0A6C0GJQ3"/>
<sequence length="435" mass="47427">MKLSLNLLWSKQAYHFTLICGLVISIHNQGFAQANSLLPQSLTAINNIIYFSGFDKGSGRELWKSDGTSSGTFLVKDIFSGVTSSNPMNFTNVNGTLFFTVNITRERFELWKSDGTSAGTVKLKDVSLAPSPEQYQLNQVAITLVAVGKTLFFTANNSSLSYDLWKSNGTVTGTIEVKKGIEVAVSPNSNSRLSPELVNVNNLLYFFSASGKQLWKSDGTATGTVLVKDGFTNNQFSNQEFIYHPLKLTSSGGMLYFTYGSKENGRELWKSDGTNAGTILVKDITQGSDYYSASTNFRGMHDLNGVLYFIISSTKGNIEKNELWKSNGTASGTVAVKDLGPVTNEFNSYVESIKSAGNKLFFTIKNSTYGNELWKSDGTTAGTKLVKDIKSGNGSSSPRQLTNANGVLFFVTENEKNGSKLWKSDGTLQGTVNIR</sequence>
<proteinExistence type="predicted"/>
<dbReference type="Proteomes" id="UP000480178">
    <property type="component" value="Chromosome"/>
</dbReference>
<evidence type="ECO:0008006" key="3">
    <source>
        <dbReference type="Google" id="ProtNLM"/>
    </source>
</evidence>
<evidence type="ECO:0000313" key="2">
    <source>
        <dbReference type="Proteomes" id="UP000480178"/>
    </source>
</evidence>
<accession>A0A6C0GJQ3</accession>
<name>A0A6C0GJQ3_9BACT</name>
<dbReference type="InterPro" id="IPR030916">
    <property type="entry name" value="ELWxxDGT_rpt"/>
</dbReference>
<keyword evidence="2" id="KW-1185">Reference proteome</keyword>